<evidence type="ECO:0000256" key="3">
    <source>
        <dbReference type="ARBA" id="ARBA00023002"/>
    </source>
</evidence>
<dbReference type="PANTHER" id="PTHR43008:SF7">
    <property type="entry name" value="SHORT CHAIN DEHYDROGENASE_REDUCTASE (AFU_ORTHOLOGUE AFUA_2G00830)"/>
    <property type="match status" value="1"/>
</dbReference>
<dbReference type="PROSITE" id="PS00061">
    <property type="entry name" value="ADH_SHORT"/>
    <property type="match status" value="1"/>
</dbReference>
<sequence>MPAVDVFKAGSSALITGAASGIGLAVARLCRNNGMKVLLVDNNADALQSAKSELLAIGGSGADVLTSQTDVSQIESWKSLKRTAISAFGSIELLMLNAGVGARGSWGDGDYFEKIFQTNLFGVVNGINAFLPTVQEAAKSKPTSIIITGSKQGITNPPGNPAYNASKSAVKTLAEHLAWDLRDTNTSVHLLVPGWTFTGMTRGDNKEKPAGAWAPEQVADYLYKKMQDNKFYVICPDNDVSEETDKKRILWTAGDLVYERPPLTRWREEWKEESEKTMAQTNI</sequence>
<gene>
    <name evidence="4" type="ORF">AAL_06781</name>
</gene>
<dbReference type="CDD" id="cd05233">
    <property type="entry name" value="SDR_c"/>
    <property type="match status" value="1"/>
</dbReference>
<accession>A0A166NMP5</accession>
<dbReference type="PANTHER" id="PTHR43008">
    <property type="entry name" value="BENZIL REDUCTASE"/>
    <property type="match status" value="1"/>
</dbReference>
<dbReference type="Proteomes" id="UP000078544">
    <property type="component" value="Unassembled WGS sequence"/>
</dbReference>
<dbReference type="Pfam" id="PF00106">
    <property type="entry name" value="adh_short"/>
    <property type="match status" value="1"/>
</dbReference>
<evidence type="ECO:0000256" key="2">
    <source>
        <dbReference type="ARBA" id="ARBA00022857"/>
    </source>
</evidence>
<name>A0A166NMP5_9HYPO</name>
<reference evidence="4 5" key="1">
    <citation type="journal article" date="2016" name="Genome Biol. Evol.">
        <title>Divergent and convergent evolution of fungal pathogenicity.</title>
        <authorList>
            <person name="Shang Y."/>
            <person name="Xiao G."/>
            <person name="Zheng P."/>
            <person name="Cen K."/>
            <person name="Zhan S."/>
            <person name="Wang C."/>
        </authorList>
    </citation>
    <scope>NUCLEOTIDE SEQUENCE [LARGE SCALE GENOMIC DNA]</scope>
    <source>
        <strain evidence="4 5">RCEF 2490</strain>
    </source>
</reference>
<dbReference type="InterPro" id="IPR002347">
    <property type="entry name" value="SDR_fam"/>
</dbReference>
<keyword evidence="3" id="KW-0560">Oxidoreductase</keyword>
<dbReference type="InterPro" id="IPR020904">
    <property type="entry name" value="Sc_DH/Rdtase_CS"/>
</dbReference>
<dbReference type="STRING" id="1081109.A0A166NMP5"/>
<dbReference type="SUPFAM" id="SSF51735">
    <property type="entry name" value="NAD(P)-binding Rossmann-fold domains"/>
    <property type="match status" value="1"/>
</dbReference>
<protein>
    <submittedName>
        <fullName evidence="4">Short chain dehydrogenase/reductase</fullName>
    </submittedName>
</protein>
<dbReference type="EMBL" id="AZGY01000019">
    <property type="protein sequence ID" value="KZZ91040.1"/>
    <property type="molecule type" value="Genomic_DNA"/>
</dbReference>
<keyword evidence="2" id="KW-0521">NADP</keyword>
<dbReference type="PRINTS" id="PR00081">
    <property type="entry name" value="GDHRDH"/>
</dbReference>
<evidence type="ECO:0000313" key="4">
    <source>
        <dbReference type="EMBL" id="KZZ91040.1"/>
    </source>
</evidence>
<dbReference type="AlphaFoldDB" id="A0A166NMP5"/>
<dbReference type="GO" id="GO:0050664">
    <property type="term" value="F:oxidoreductase activity, acting on NAD(P)H, oxygen as acceptor"/>
    <property type="evidence" value="ECO:0007669"/>
    <property type="project" value="TreeGrafter"/>
</dbReference>
<comment type="similarity">
    <text evidence="1">Belongs to the short-chain dehydrogenases/reductases (SDR) family.</text>
</comment>
<dbReference type="GO" id="GO:0016616">
    <property type="term" value="F:oxidoreductase activity, acting on the CH-OH group of donors, NAD or NADP as acceptor"/>
    <property type="evidence" value="ECO:0007669"/>
    <property type="project" value="UniProtKB-ARBA"/>
</dbReference>
<organism evidence="4 5">
    <name type="scientific">Moelleriella libera RCEF 2490</name>
    <dbReference type="NCBI Taxonomy" id="1081109"/>
    <lineage>
        <taxon>Eukaryota</taxon>
        <taxon>Fungi</taxon>
        <taxon>Dikarya</taxon>
        <taxon>Ascomycota</taxon>
        <taxon>Pezizomycotina</taxon>
        <taxon>Sordariomycetes</taxon>
        <taxon>Hypocreomycetidae</taxon>
        <taxon>Hypocreales</taxon>
        <taxon>Clavicipitaceae</taxon>
        <taxon>Moelleriella</taxon>
    </lineage>
</organism>
<proteinExistence type="inferred from homology"/>
<evidence type="ECO:0000256" key="1">
    <source>
        <dbReference type="ARBA" id="ARBA00006484"/>
    </source>
</evidence>
<comment type="caution">
    <text evidence="4">The sequence shown here is derived from an EMBL/GenBank/DDBJ whole genome shotgun (WGS) entry which is preliminary data.</text>
</comment>
<dbReference type="InterPro" id="IPR036291">
    <property type="entry name" value="NAD(P)-bd_dom_sf"/>
</dbReference>
<keyword evidence="5" id="KW-1185">Reference proteome</keyword>
<dbReference type="OrthoDB" id="5307821at2759"/>
<dbReference type="Gene3D" id="3.40.50.720">
    <property type="entry name" value="NAD(P)-binding Rossmann-like Domain"/>
    <property type="match status" value="1"/>
</dbReference>
<evidence type="ECO:0000313" key="5">
    <source>
        <dbReference type="Proteomes" id="UP000078544"/>
    </source>
</evidence>